<dbReference type="EnsemblMetazoa" id="ACOM026592-RA">
    <property type="protein sequence ID" value="ACOM026592-PA.1"/>
    <property type="gene ID" value="ACOM026592"/>
</dbReference>
<dbReference type="Proteomes" id="UP000075882">
    <property type="component" value="Unassembled WGS sequence"/>
</dbReference>
<protein>
    <submittedName>
        <fullName evidence="2">Uncharacterized protein</fullName>
    </submittedName>
</protein>
<sequence length="302" mass="32274">METGEVPPEALGLPSPAALLAGGVGVAVAVLSPYNLSISSRLLILPIALRGISPTSRTSFGMACLGSFCSSHTSSFGMLNDSAATWSRKLITATTRWPQVSSGRPSTATSLVSGCSCSAVSISSADSLKPPDLMMSTEVRPRMRIVPFSYRAVSPVRNQPSASNSDAVSCGFCQYSRNTERPFTYSWPAMVSSCCFELLSAAPLFQNPSFSRPSSVSVRPLSCSTIRTLTPGRGIPTQPCLRLRCSPSCTYGFEMAIPISVMPYRSSNRWPVISFHRAKILPGSGAEPEIISRILFLQCVLT</sequence>
<proteinExistence type="predicted"/>
<keyword evidence="1" id="KW-0812">Transmembrane</keyword>
<feature type="transmembrane region" description="Helical" evidence="1">
    <location>
        <begin position="17"/>
        <end position="36"/>
    </location>
</feature>
<evidence type="ECO:0000313" key="2">
    <source>
        <dbReference type="EnsemblMetazoa" id="ACOM026592-PA.1"/>
    </source>
</evidence>
<accession>A0A8W7P662</accession>
<reference evidence="2" key="1">
    <citation type="submission" date="2022-08" db="UniProtKB">
        <authorList>
            <consortium name="EnsemblMetazoa"/>
        </authorList>
    </citation>
    <scope>IDENTIFICATION</scope>
</reference>
<keyword evidence="1" id="KW-1133">Transmembrane helix</keyword>
<keyword evidence="1" id="KW-0472">Membrane</keyword>
<organism evidence="2">
    <name type="scientific">Anopheles coluzzii</name>
    <name type="common">African malaria mosquito</name>
    <dbReference type="NCBI Taxonomy" id="1518534"/>
    <lineage>
        <taxon>Eukaryota</taxon>
        <taxon>Metazoa</taxon>
        <taxon>Ecdysozoa</taxon>
        <taxon>Arthropoda</taxon>
        <taxon>Hexapoda</taxon>
        <taxon>Insecta</taxon>
        <taxon>Pterygota</taxon>
        <taxon>Neoptera</taxon>
        <taxon>Endopterygota</taxon>
        <taxon>Diptera</taxon>
        <taxon>Nematocera</taxon>
        <taxon>Culicoidea</taxon>
        <taxon>Culicidae</taxon>
        <taxon>Anophelinae</taxon>
        <taxon>Anopheles</taxon>
    </lineage>
</organism>
<dbReference type="AlphaFoldDB" id="A0A8W7P662"/>
<evidence type="ECO:0000256" key="1">
    <source>
        <dbReference type="SAM" id="Phobius"/>
    </source>
</evidence>
<name>A0A8W7P662_ANOCL</name>